<proteinExistence type="predicted"/>
<name>A0A382I5D6_9ZZZZ</name>
<accession>A0A382I5D6</accession>
<sequence length="277" mass="33175">MTYLYPAKSYTQFEISGKTITVIGEQHLPSNFSYKVKKEDTWLVPHFLLNFIQNEYDTHKSLYLEMRGLSFTSVSEKQQAFSELKKTFNLESKNMREFIANTNLYYSPRIFGGDKRRHIEVDEYPNWQNILYGKDVYKENNHFFLALCKRLKKLTYDVLKFCSVPDDMPPNLIHNLKMYYENDIKNVEKFFKLSNNSYNRDNNIKILQRAFAEISDYLMIREILLRPETDIMILFGEEHARDFKITMKNYIKKYKKKKGKSFGKELRPNYPLTVSMR</sequence>
<dbReference type="EMBL" id="UINC01065274">
    <property type="protein sequence ID" value="SVB94758.1"/>
    <property type="molecule type" value="Genomic_DNA"/>
</dbReference>
<gene>
    <name evidence="1" type="ORF">METZ01_LOCUS247612</name>
</gene>
<protein>
    <submittedName>
        <fullName evidence="1">Uncharacterized protein</fullName>
    </submittedName>
</protein>
<reference evidence="1" key="1">
    <citation type="submission" date="2018-05" db="EMBL/GenBank/DDBJ databases">
        <authorList>
            <person name="Lanie J.A."/>
            <person name="Ng W.-L."/>
            <person name="Kazmierczak K.M."/>
            <person name="Andrzejewski T.M."/>
            <person name="Davidsen T.M."/>
            <person name="Wayne K.J."/>
            <person name="Tettelin H."/>
            <person name="Glass J.I."/>
            <person name="Rusch D."/>
            <person name="Podicherti R."/>
            <person name="Tsui H.-C.T."/>
            <person name="Winkler M.E."/>
        </authorList>
    </citation>
    <scope>NUCLEOTIDE SEQUENCE</scope>
</reference>
<evidence type="ECO:0000313" key="1">
    <source>
        <dbReference type="EMBL" id="SVB94758.1"/>
    </source>
</evidence>
<dbReference type="AlphaFoldDB" id="A0A382I5D6"/>
<organism evidence="1">
    <name type="scientific">marine metagenome</name>
    <dbReference type="NCBI Taxonomy" id="408172"/>
    <lineage>
        <taxon>unclassified sequences</taxon>
        <taxon>metagenomes</taxon>
        <taxon>ecological metagenomes</taxon>
    </lineage>
</organism>